<dbReference type="CTD" id="20244669"/>
<evidence type="ECO:0000256" key="7">
    <source>
        <dbReference type="ARBA" id="ARBA00023136"/>
    </source>
</evidence>
<dbReference type="InterPro" id="IPR034294">
    <property type="entry name" value="Aquaporin_transptr"/>
</dbReference>
<dbReference type="PANTHER" id="PTHR19139">
    <property type="entry name" value="AQUAPORIN TRANSPORTER"/>
    <property type="match status" value="1"/>
</dbReference>
<dbReference type="PROSITE" id="PS00221">
    <property type="entry name" value="MIP"/>
    <property type="match status" value="1"/>
</dbReference>
<dbReference type="Proteomes" id="UP000030746">
    <property type="component" value="Unassembled WGS sequence"/>
</dbReference>
<protein>
    <recommendedName>
        <fullName evidence="12">Aquaporin</fullName>
    </recommendedName>
</protein>
<evidence type="ECO:0008006" key="12">
    <source>
        <dbReference type="Google" id="ProtNLM"/>
    </source>
</evidence>
<sequence>MSVKTLNKTTESQDSTSPNLCIRLLMEEIDDLRKPSFWKAVVAEFLGCFFLLIFAVGAGLHEEGTRGHGSVHNILASGFTIAVLISVFLTVSGAHVNPAVSIGFAVNRQISFVRFIFYSIAQAGGSVAGTALLKAITPASKIGNLGLVLPAKHVTAEQALYTEIIITFFLLFAIFALIDKDRNDVKGSIPFMVGLVVCVNIFYGSNTSGAAMNPIRAFGPAVITGNLQQHWIYWAGPLIGGAAGAFVYDKIFSVASSNSGIKSCCLGSESYEAVKTSDDPIMVPTDHNHEEKMPLASSMHDISTV</sequence>
<evidence type="ECO:0000313" key="11">
    <source>
        <dbReference type="Proteomes" id="UP000030746"/>
    </source>
</evidence>
<dbReference type="GeneID" id="20244669"/>
<dbReference type="OMA" id="LFITIAW"/>
<dbReference type="InterPro" id="IPR022357">
    <property type="entry name" value="MIP_CS"/>
</dbReference>
<evidence type="ECO:0000256" key="3">
    <source>
        <dbReference type="ARBA" id="ARBA00022448"/>
    </source>
</evidence>
<dbReference type="GO" id="GO:0005886">
    <property type="term" value="C:plasma membrane"/>
    <property type="evidence" value="ECO:0007669"/>
    <property type="project" value="UniProtKB-SubCell"/>
</dbReference>
<evidence type="ECO:0000256" key="1">
    <source>
        <dbReference type="ARBA" id="ARBA00004651"/>
    </source>
</evidence>
<evidence type="ECO:0000256" key="5">
    <source>
        <dbReference type="ARBA" id="ARBA00022692"/>
    </source>
</evidence>
<keyword evidence="5 8" id="KW-0812">Transmembrane</keyword>
<accession>V4AZ69</accession>
<organism evidence="10 11">
    <name type="scientific">Lottia gigantea</name>
    <name type="common">Giant owl limpet</name>
    <dbReference type="NCBI Taxonomy" id="225164"/>
    <lineage>
        <taxon>Eukaryota</taxon>
        <taxon>Metazoa</taxon>
        <taxon>Spiralia</taxon>
        <taxon>Lophotrochozoa</taxon>
        <taxon>Mollusca</taxon>
        <taxon>Gastropoda</taxon>
        <taxon>Patellogastropoda</taxon>
        <taxon>Lottioidea</taxon>
        <taxon>Lottiidae</taxon>
        <taxon>Lottia</taxon>
    </lineage>
</organism>
<keyword evidence="3 8" id="KW-0813">Transport</keyword>
<dbReference type="Pfam" id="PF00230">
    <property type="entry name" value="MIP"/>
    <property type="match status" value="1"/>
</dbReference>
<dbReference type="HOGENOM" id="CLU_020019_3_3_1"/>
<evidence type="ECO:0000256" key="6">
    <source>
        <dbReference type="ARBA" id="ARBA00022989"/>
    </source>
</evidence>
<dbReference type="CDD" id="cd00333">
    <property type="entry name" value="MIP"/>
    <property type="match status" value="1"/>
</dbReference>
<comment type="subcellular location">
    <subcellularLocation>
        <location evidence="1">Cell membrane</location>
        <topology evidence="1">Multi-pass membrane protein</topology>
    </subcellularLocation>
</comment>
<evidence type="ECO:0000256" key="8">
    <source>
        <dbReference type="RuleBase" id="RU000477"/>
    </source>
</evidence>
<keyword evidence="6 9" id="KW-1133">Transmembrane helix</keyword>
<comment type="similarity">
    <text evidence="2 8">Belongs to the MIP/aquaporin (TC 1.A.8) family.</text>
</comment>
<dbReference type="EMBL" id="KB200129">
    <property type="protein sequence ID" value="ESP03008.1"/>
    <property type="molecule type" value="Genomic_DNA"/>
</dbReference>
<feature type="transmembrane region" description="Helical" evidence="9">
    <location>
        <begin position="115"/>
        <end position="139"/>
    </location>
</feature>
<evidence type="ECO:0000256" key="4">
    <source>
        <dbReference type="ARBA" id="ARBA00022475"/>
    </source>
</evidence>
<feature type="transmembrane region" description="Helical" evidence="9">
    <location>
        <begin position="231"/>
        <end position="248"/>
    </location>
</feature>
<dbReference type="KEGG" id="lgi:LOTGIDRAFT_185787"/>
<feature type="transmembrane region" description="Helical" evidence="9">
    <location>
        <begin position="190"/>
        <end position="211"/>
    </location>
</feature>
<dbReference type="STRING" id="225164.V4AZ69"/>
<reference evidence="10 11" key="1">
    <citation type="journal article" date="2013" name="Nature">
        <title>Insights into bilaterian evolution from three spiralian genomes.</title>
        <authorList>
            <person name="Simakov O."/>
            <person name="Marletaz F."/>
            <person name="Cho S.J."/>
            <person name="Edsinger-Gonzales E."/>
            <person name="Havlak P."/>
            <person name="Hellsten U."/>
            <person name="Kuo D.H."/>
            <person name="Larsson T."/>
            <person name="Lv J."/>
            <person name="Arendt D."/>
            <person name="Savage R."/>
            <person name="Osoegawa K."/>
            <person name="de Jong P."/>
            <person name="Grimwood J."/>
            <person name="Chapman J.A."/>
            <person name="Shapiro H."/>
            <person name="Aerts A."/>
            <person name="Otillar R.P."/>
            <person name="Terry A.Y."/>
            <person name="Boore J.L."/>
            <person name="Grigoriev I.V."/>
            <person name="Lindberg D.R."/>
            <person name="Seaver E.C."/>
            <person name="Weisblat D.A."/>
            <person name="Putnam N.H."/>
            <person name="Rokhsar D.S."/>
        </authorList>
    </citation>
    <scope>NUCLEOTIDE SEQUENCE [LARGE SCALE GENOMIC DNA]</scope>
</reference>
<feature type="transmembrane region" description="Helical" evidence="9">
    <location>
        <begin position="73"/>
        <end position="94"/>
    </location>
</feature>
<gene>
    <name evidence="10" type="ORF">LOTGIDRAFT_185787</name>
</gene>
<dbReference type="OrthoDB" id="3222at2759"/>
<dbReference type="PANTHER" id="PTHR19139:SF199">
    <property type="entry name" value="MIP17260P"/>
    <property type="match status" value="1"/>
</dbReference>
<proteinExistence type="inferred from homology"/>
<keyword evidence="4" id="KW-1003">Cell membrane</keyword>
<dbReference type="GO" id="GO:0015250">
    <property type="term" value="F:water channel activity"/>
    <property type="evidence" value="ECO:0007669"/>
    <property type="project" value="TreeGrafter"/>
</dbReference>
<feature type="transmembrane region" description="Helical" evidence="9">
    <location>
        <begin position="159"/>
        <end position="178"/>
    </location>
</feature>
<keyword evidence="7 9" id="KW-0472">Membrane</keyword>
<name>V4AZ69_LOTGI</name>
<evidence type="ECO:0000256" key="9">
    <source>
        <dbReference type="SAM" id="Phobius"/>
    </source>
</evidence>
<dbReference type="AlphaFoldDB" id="V4AZ69"/>
<dbReference type="RefSeq" id="XP_009046478.1">
    <property type="nucleotide sequence ID" value="XM_009048230.1"/>
</dbReference>
<evidence type="ECO:0000313" key="10">
    <source>
        <dbReference type="EMBL" id="ESP03008.1"/>
    </source>
</evidence>
<dbReference type="Gene3D" id="1.20.1080.10">
    <property type="entry name" value="Glycerol uptake facilitator protein"/>
    <property type="match status" value="1"/>
</dbReference>
<dbReference type="SUPFAM" id="SSF81338">
    <property type="entry name" value="Aquaporin-like"/>
    <property type="match status" value="1"/>
</dbReference>
<evidence type="ECO:0000256" key="2">
    <source>
        <dbReference type="ARBA" id="ARBA00006175"/>
    </source>
</evidence>
<dbReference type="InterPro" id="IPR023271">
    <property type="entry name" value="Aquaporin-like"/>
</dbReference>
<feature type="transmembrane region" description="Helical" evidence="9">
    <location>
        <begin position="41"/>
        <end position="61"/>
    </location>
</feature>
<dbReference type="PRINTS" id="PR00783">
    <property type="entry name" value="MINTRINSICP"/>
</dbReference>
<keyword evidence="11" id="KW-1185">Reference proteome</keyword>
<dbReference type="InterPro" id="IPR000425">
    <property type="entry name" value="MIP"/>
</dbReference>